<protein>
    <recommendedName>
        <fullName evidence="4">DNA-binding protein</fullName>
    </recommendedName>
</protein>
<keyword evidence="3" id="KW-1185">Reference proteome</keyword>
<name>A0A0B2JXC2_9FIRM</name>
<gene>
    <name evidence="2" type="ORF">NZ47_11455</name>
</gene>
<organism evidence="2 3">
    <name type="scientific">Anaerovibrio lipolyticus</name>
    <dbReference type="NCBI Taxonomy" id="82374"/>
    <lineage>
        <taxon>Bacteria</taxon>
        <taxon>Bacillati</taxon>
        <taxon>Bacillota</taxon>
        <taxon>Negativicutes</taxon>
        <taxon>Selenomonadales</taxon>
        <taxon>Selenomonadaceae</taxon>
        <taxon>Anaerovibrio</taxon>
    </lineage>
</organism>
<evidence type="ECO:0000256" key="1">
    <source>
        <dbReference type="SAM" id="MobiDB-lite"/>
    </source>
</evidence>
<sequence length="91" mass="10590">MNTIKKAPRAINDTQEQTEKHHGFIVSQDKRFVDVDEAMYILKCSRTIACKAIRECNDILKKAGKFTIQGRTNRVTFYQHIGYEERGQNEI</sequence>
<dbReference type="AlphaFoldDB" id="A0A0B2JXC2"/>
<dbReference type="STRING" id="82374.NZ47_11455"/>
<evidence type="ECO:0008006" key="4">
    <source>
        <dbReference type="Google" id="ProtNLM"/>
    </source>
</evidence>
<dbReference type="EMBL" id="JSCE01000211">
    <property type="protein sequence ID" value="KHM51271.1"/>
    <property type="molecule type" value="Genomic_DNA"/>
</dbReference>
<feature type="region of interest" description="Disordered" evidence="1">
    <location>
        <begin position="1"/>
        <end position="20"/>
    </location>
</feature>
<proteinExistence type="predicted"/>
<comment type="caution">
    <text evidence="2">The sequence shown here is derived from an EMBL/GenBank/DDBJ whole genome shotgun (WGS) entry which is preliminary data.</text>
</comment>
<dbReference type="Proteomes" id="UP000030993">
    <property type="component" value="Unassembled WGS sequence"/>
</dbReference>
<reference evidence="2 3" key="1">
    <citation type="journal article" date="2013" name="PLoS ONE">
        <title>Identification and characterization of three novel lipases belonging to families II and V from Anaerovibrio lipolyticus 5ST.</title>
        <authorList>
            <person name="Prive F."/>
            <person name="Kaderbhai N.N."/>
            <person name="Girdwood S."/>
            <person name="Worgan H.J."/>
            <person name="Pinloche E."/>
            <person name="Scollan N.D."/>
            <person name="Huws S.A."/>
            <person name="Newbold C.J."/>
        </authorList>
    </citation>
    <scope>NUCLEOTIDE SEQUENCE [LARGE SCALE GENOMIC DNA]</scope>
    <source>
        <strain evidence="2 3">5S</strain>
    </source>
</reference>
<evidence type="ECO:0000313" key="2">
    <source>
        <dbReference type="EMBL" id="KHM51271.1"/>
    </source>
</evidence>
<dbReference type="RefSeq" id="WP_039210836.1">
    <property type="nucleotide sequence ID" value="NZ_JSCE01000211.1"/>
</dbReference>
<evidence type="ECO:0000313" key="3">
    <source>
        <dbReference type="Proteomes" id="UP000030993"/>
    </source>
</evidence>
<accession>A0A0B2JXC2</accession>